<dbReference type="OrthoDB" id="94039at2759"/>
<feature type="compositionally biased region" description="Polar residues" evidence="1">
    <location>
        <begin position="286"/>
        <end position="304"/>
    </location>
</feature>
<dbReference type="SUPFAM" id="SSF53474">
    <property type="entry name" value="alpha/beta-Hydrolases"/>
    <property type="match status" value="1"/>
</dbReference>
<dbReference type="InterPro" id="IPR029058">
    <property type="entry name" value="AB_hydrolase_fold"/>
</dbReference>
<feature type="region of interest" description="Disordered" evidence="1">
    <location>
        <begin position="286"/>
        <end position="313"/>
    </location>
</feature>
<sequence length="460" mass="51706">MSSEFFRVDEHVLEASHIRGFPRSTSTTQNEVLNLAIKQYTPLSNPNPKPGDITIIAAHANGFPKELYEPLWDELLKVSKAHHFGIRGIWIADVVHQGHSGVINEDKLGNDPAWLDHSRDLLHVINTFRSQMPRPIIGLGHSMGGAQLTWLSLLHPRLFETLILVDPVIQRMVSLRGNVSPALSSALRRDRWPSREEAAKSMLRNKFYQAWDKRVFNRWIQHGLRDLPTALFPEDKATPGPLPAAISTDPSTTPMPSKPKEVTLTTTKHQEVMTFLRPNYPFRQGIDTTPSSSECTTQNPTALNRRTHPDFVPQPVPQTPFYRGESMFIFTQLPHLRPSVLYIFGSESFLTLDPVQIAEKMELTGSGVGGSGGAKEGKVQNVMVQGTGHLIPMEKVEESAEHVAGWVGKEMVRWREDERSTEQEWGTRKGAERSVLTERFVEELKKATGWKERNGGASKL</sequence>
<dbReference type="Proteomes" id="UP000799291">
    <property type="component" value="Unassembled WGS sequence"/>
</dbReference>
<evidence type="ECO:0000313" key="3">
    <source>
        <dbReference type="EMBL" id="KAF2691207.1"/>
    </source>
</evidence>
<dbReference type="InterPro" id="IPR000073">
    <property type="entry name" value="AB_hydrolase_1"/>
</dbReference>
<dbReference type="EMBL" id="MU005570">
    <property type="protein sequence ID" value="KAF2691207.1"/>
    <property type="molecule type" value="Genomic_DNA"/>
</dbReference>
<dbReference type="AlphaFoldDB" id="A0A6G1JKW1"/>
<gene>
    <name evidence="3" type="ORF">K458DRAFT_483272</name>
</gene>
<name>A0A6G1JKW1_9PLEO</name>
<keyword evidence="4" id="KW-1185">Reference proteome</keyword>
<feature type="domain" description="AB hydrolase-1" evidence="2">
    <location>
        <begin position="58"/>
        <end position="234"/>
    </location>
</feature>
<evidence type="ECO:0000259" key="2">
    <source>
        <dbReference type="Pfam" id="PF12697"/>
    </source>
</evidence>
<protein>
    <recommendedName>
        <fullName evidence="2">AB hydrolase-1 domain-containing protein</fullName>
    </recommendedName>
</protein>
<evidence type="ECO:0000256" key="1">
    <source>
        <dbReference type="SAM" id="MobiDB-lite"/>
    </source>
</evidence>
<proteinExistence type="predicted"/>
<organism evidence="3 4">
    <name type="scientific">Lentithecium fluviatile CBS 122367</name>
    <dbReference type="NCBI Taxonomy" id="1168545"/>
    <lineage>
        <taxon>Eukaryota</taxon>
        <taxon>Fungi</taxon>
        <taxon>Dikarya</taxon>
        <taxon>Ascomycota</taxon>
        <taxon>Pezizomycotina</taxon>
        <taxon>Dothideomycetes</taxon>
        <taxon>Pleosporomycetidae</taxon>
        <taxon>Pleosporales</taxon>
        <taxon>Massarineae</taxon>
        <taxon>Lentitheciaceae</taxon>
        <taxon>Lentithecium</taxon>
    </lineage>
</organism>
<accession>A0A6G1JKW1</accession>
<dbReference type="Pfam" id="PF12697">
    <property type="entry name" value="Abhydrolase_6"/>
    <property type="match status" value="1"/>
</dbReference>
<dbReference type="Gene3D" id="3.40.50.1820">
    <property type="entry name" value="alpha/beta hydrolase"/>
    <property type="match status" value="1"/>
</dbReference>
<evidence type="ECO:0000313" key="4">
    <source>
        <dbReference type="Proteomes" id="UP000799291"/>
    </source>
</evidence>
<reference evidence="3" key="1">
    <citation type="journal article" date="2020" name="Stud. Mycol.">
        <title>101 Dothideomycetes genomes: a test case for predicting lifestyles and emergence of pathogens.</title>
        <authorList>
            <person name="Haridas S."/>
            <person name="Albert R."/>
            <person name="Binder M."/>
            <person name="Bloem J."/>
            <person name="Labutti K."/>
            <person name="Salamov A."/>
            <person name="Andreopoulos B."/>
            <person name="Baker S."/>
            <person name="Barry K."/>
            <person name="Bills G."/>
            <person name="Bluhm B."/>
            <person name="Cannon C."/>
            <person name="Castanera R."/>
            <person name="Culley D."/>
            <person name="Daum C."/>
            <person name="Ezra D."/>
            <person name="Gonzalez J."/>
            <person name="Henrissat B."/>
            <person name="Kuo A."/>
            <person name="Liang C."/>
            <person name="Lipzen A."/>
            <person name="Lutzoni F."/>
            <person name="Magnuson J."/>
            <person name="Mondo S."/>
            <person name="Nolan M."/>
            <person name="Ohm R."/>
            <person name="Pangilinan J."/>
            <person name="Park H.-J."/>
            <person name="Ramirez L."/>
            <person name="Alfaro M."/>
            <person name="Sun H."/>
            <person name="Tritt A."/>
            <person name="Yoshinaga Y."/>
            <person name="Zwiers L.-H."/>
            <person name="Turgeon B."/>
            <person name="Goodwin S."/>
            <person name="Spatafora J."/>
            <person name="Crous P."/>
            <person name="Grigoriev I."/>
        </authorList>
    </citation>
    <scope>NUCLEOTIDE SEQUENCE</scope>
    <source>
        <strain evidence="3">CBS 122367</strain>
    </source>
</reference>